<dbReference type="Gene3D" id="3.40.50.10810">
    <property type="entry name" value="Tandem AAA-ATPase domain"/>
    <property type="match status" value="1"/>
</dbReference>
<keyword evidence="1" id="KW-0547">Nucleotide-binding</keyword>
<feature type="domain" description="Helicase ATP-binding" evidence="5">
    <location>
        <begin position="252"/>
        <end position="436"/>
    </location>
</feature>
<evidence type="ECO:0008006" key="9">
    <source>
        <dbReference type="Google" id="ProtNLM"/>
    </source>
</evidence>
<dbReference type="GO" id="GO:0006281">
    <property type="term" value="P:DNA repair"/>
    <property type="evidence" value="ECO:0007669"/>
    <property type="project" value="TreeGrafter"/>
</dbReference>
<evidence type="ECO:0000259" key="5">
    <source>
        <dbReference type="PROSITE" id="PS51192"/>
    </source>
</evidence>
<proteinExistence type="predicted"/>
<dbReference type="Pfam" id="PF00176">
    <property type="entry name" value="SNF2-rel_dom"/>
    <property type="match status" value="1"/>
</dbReference>
<sequence length="817" mass="90018">MGGSDSRRSDEDILAESLSSMKIKGGNDNGETTSNHQASHKSHTSSSSPTKTDLIVKGGSSSTTRKITTLGSSNGYKSLGPPRPTTSAPGLAAKAYGSLAPPRSGTKTTFTVDANKDMFKPIDVSSKNWGKRLDVKKLSSASTSLAPPGNYGPGLKPREAIATHDRWDKFASIESPFKDKEALRNHTGAGFLSSPSKFNADDPQTLELLSVGEGVGLIGDETIKPADVFVKGLDVVLLPHQVHGLRFLKARENPEFAHKGGLLCDDMGLGKTVQAMALILANRPAQNDETELFEHDENFKYKIPERSLKTTLVVCPVALVTQWADEITTKAPGLTVSTYHGPSRERDINKLAEFDVVVTTYSVVMSDANDPAKSPLYNAFWWRVILDEAHTIKNRHAKTAQACFALGSSRRWCLTGTPIQNSLDDLQSLLLFLKVSKYSDADLWKVKVRDVIKNGRSVDALEQLRQELSKIMLRRNKDTLNKSSNALKLPAKNVHVETIQLSPPEAKIYTALEQKILKTVTSSNGEMDYVNALVFLLRLRQAACHWKLLSNYDDDFLSSYLDMPKRPSSPIKSDNTSQENLLNFGKEAKAADDLMDLFSSLSLKENKCEICSETIPHGQKKCASCELIIKGEDEAADLGSLNSAKLVRLVSIVKSDPSRKTIIFSQFTSMLDLIAQEMAGLGIGYVRYQGSMSRQERDQSLEKLRKDRKVTVLLCSLKCGSLGLNLTCASRVILFDPWWNPQIQEQAIDRVYRLGQTVAVDVHQLVSKNTVEERIMKLQDEKRNLAKAVADGDQVANQKLNVNKLSFSEMLKLFGAA</sequence>
<evidence type="ECO:0000256" key="1">
    <source>
        <dbReference type="ARBA" id="ARBA00022741"/>
    </source>
</evidence>
<keyword evidence="3" id="KW-0067">ATP-binding</keyword>
<keyword evidence="8" id="KW-1185">Reference proteome</keyword>
<evidence type="ECO:0000256" key="3">
    <source>
        <dbReference type="ARBA" id="ARBA00022840"/>
    </source>
</evidence>
<feature type="domain" description="Helicase C-terminal" evidence="6">
    <location>
        <begin position="645"/>
        <end position="811"/>
    </location>
</feature>
<reference evidence="7" key="2">
    <citation type="submission" date="2014-02" db="EMBL/GenBank/DDBJ databases">
        <title>Complete DNA sequence of /Kuraishia capsulata/ illustrates novel genomic features among budding yeasts (/Saccharomycotina/).</title>
        <authorList>
            <person name="Morales L."/>
            <person name="Noel B."/>
            <person name="Porcel B."/>
            <person name="Marcet-Houben M."/>
            <person name="Hullo M-F."/>
            <person name="Sacerdot C."/>
            <person name="Tekaia F."/>
            <person name="Leh-Louis V."/>
            <person name="Despons L."/>
            <person name="Khanna V."/>
            <person name="Aury J-M."/>
            <person name="Barbe V."/>
            <person name="Couloux A."/>
            <person name="Labadie K."/>
            <person name="Pelletier E."/>
            <person name="Souciet J-L."/>
            <person name="Boekhout T."/>
            <person name="Gabaldon T."/>
            <person name="Wincker P."/>
            <person name="Dujon B."/>
        </authorList>
    </citation>
    <scope>NUCLEOTIDE SEQUENCE</scope>
    <source>
        <strain evidence="7">CBS 1993</strain>
    </source>
</reference>
<evidence type="ECO:0000256" key="4">
    <source>
        <dbReference type="SAM" id="MobiDB-lite"/>
    </source>
</evidence>
<evidence type="ECO:0000313" key="7">
    <source>
        <dbReference type="EMBL" id="CDK28228.1"/>
    </source>
</evidence>
<dbReference type="CDD" id="cd18793">
    <property type="entry name" value="SF2_C_SNF"/>
    <property type="match status" value="1"/>
</dbReference>
<dbReference type="PANTHER" id="PTHR45626">
    <property type="entry name" value="TRANSCRIPTION TERMINATION FACTOR 2-RELATED"/>
    <property type="match status" value="1"/>
</dbReference>
<dbReference type="HOGENOM" id="CLU_000315_2_8_1"/>
<keyword evidence="2" id="KW-0378">Hydrolase</keyword>
<dbReference type="AlphaFoldDB" id="W6MPH3"/>
<evidence type="ECO:0000259" key="6">
    <source>
        <dbReference type="PROSITE" id="PS51194"/>
    </source>
</evidence>
<dbReference type="Proteomes" id="UP000019384">
    <property type="component" value="Unassembled WGS sequence"/>
</dbReference>
<dbReference type="InterPro" id="IPR014001">
    <property type="entry name" value="Helicase_ATP-bd"/>
</dbReference>
<dbReference type="EMBL" id="HG793129">
    <property type="protein sequence ID" value="CDK28228.1"/>
    <property type="molecule type" value="Genomic_DNA"/>
</dbReference>
<dbReference type="GO" id="GO:0005634">
    <property type="term" value="C:nucleus"/>
    <property type="evidence" value="ECO:0007669"/>
    <property type="project" value="TreeGrafter"/>
</dbReference>
<dbReference type="Pfam" id="PF00271">
    <property type="entry name" value="Helicase_C"/>
    <property type="match status" value="1"/>
</dbReference>
<dbReference type="GO" id="GO:0008094">
    <property type="term" value="F:ATP-dependent activity, acting on DNA"/>
    <property type="evidence" value="ECO:0007669"/>
    <property type="project" value="TreeGrafter"/>
</dbReference>
<evidence type="ECO:0000256" key="2">
    <source>
        <dbReference type="ARBA" id="ARBA00022801"/>
    </source>
</evidence>
<name>W6MPH3_9ASCO</name>
<feature type="region of interest" description="Disordered" evidence="4">
    <location>
        <begin position="1"/>
        <end position="100"/>
    </location>
</feature>
<dbReference type="SUPFAM" id="SSF52540">
    <property type="entry name" value="P-loop containing nucleoside triphosphate hydrolases"/>
    <property type="match status" value="2"/>
</dbReference>
<feature type="compositionally biased region" description="Polar residues" evidence="4">
    <location>
        <begin position="59"/>
        <end position="76"/>
    </location>
</feature>
<gene>
    <name evidence="7" type="ORF">KUCA_T00004210001</name>
</gene>
<dbReference type="PROSITE" id="PS51194">
    <property type="entry name" value="HELICASE_CTER"/>
    <property type="match status" value="1"/>
</dbReference>
<dbReference type="GeneID" id="34521606"/>
<dbReference type="InterPro" id="IPR038718">
    <property type="entry name" value="SNF2-like_sf"/>
</dbReference>
<dbReference type="RefSeq" id="XP_022460218.1">
    <property type="nucleotide sequence ID" value="XM_022600921.1"/>
</dbReference>
<dbReference type="InterPro" id="IPR027417">
    <property type="entry name" value="P-loop_NTPase"/>
</dbReference>
<dbReference type="STRING" id="1382522.W6MPH3"/>
<dbReference type="Gene3D" id="3.40.50.300">
    <property type="entry name" value="P-loop containing nucleotide triphosphate hydrolases"/>
    <property type="match status" value="1"/>
</dbReference>
<reference evidence="7" key="1">
    <citation type="submission" date="2013-12" db="EMBL/GenBank/DDBJ databases">
        <authorList>
            <person name="Genoscope - CEA"/>
        </authorList>
    </citation>
    <scope>NUCLEOTIDE SEQUENCE</scope>
    <source>
        <strain evidence="7">CBS 1993</strain>
    </source>
</reference>
<dbReference type="InterPro" id="IPR050628">
    <property type="entry name" value="SNF2_RAD54_helicase_TF"/>
</dbReference>
<dbReference type="SMART" id="SM00490">
    <property type="entry name" value="HELICc"/>
    <property type="match status" value="1"/>
</dbReference>
<dbReference type="GO" id="GO:0016787">
    <property type="term" value="F:hydrolase activity"/>
    <property type="evidence" value="ECO:0007669"/>
    <property type="project" value="UniProtKB-KW"/>
</dbReference>
<dbReference type="SMART" id="SM00487">
    <property type="entry name" value="DEXDc"/>
    <property type="match status" value="1"/>
</dbReference>
<dbReference type="CDD" id="cd18008">
    <property type="entry name" value="DEXDc_SHPRH-like"/>
    <property type="match status" value="1"/>
</dbReference>
<dbReference type="OrthoDB" id="423559at2759"/>
<organism evidence="7 8">
    <name type="scientific">Kuraishia capsulata CBS 1993</name>
    <dbReference type="NCBI Taxonomy" id="1382522"/>
    <lineage>
        <taxon>Eukaryota</taxon>
        <taxon>Fungi</taxon>
        <taxon>Dikarya</taxon>
        <taxon>Ascomycota</taxon>
        <taxon>Saccharomycotina</taxon>
        <taxon>Pichiomycetes</taxon>
        <taxon>Pichiales</taxon>
        <taxon>Pichiaceae</taxon>
        <taxon>Kuraishia</taxon>
    </lineage>
</organism>
<dbReference type="PROSITE" id="PS51192">
    <property type="entry name" value="HELICASE_ATP_BIND_1"/>
    <property type="match status" value="1"/>
</dbReference>
<evidence type="ECO:0000313" key="8">
    <source>
        <dbReference type="Proteomes" id="UP000019384"/>
    </source>
</evidence>
<dbReference type="GO" id="GO:0005524">
    <property type="term" value="F:ATP binding"/>
    <property type="evidence" value="ECO:0007669"/>
    <property type="project" value="UniProtKB-KW"/>
</dbReference>
<dbReference type="PANTHER" id="PTHR45626:SF14">
    <property type="entry name" value="ATP-DEPENDENT DNA HELICASE (EUROFUNG)"/>
    <property type="match status" value="1"/>
</dbReference>
<protein>
    <recommendedName>
        <fullName evidence="9">DNA repair protein RAD5</fullName>
    </recommendedName>
</protein>
<feature type="compositionally biased region" description="Basic and acidic residues" evidence="4">
    <location>
        <begin position="1"/>
        <end position="11"/>
    </location>
</feature>
<dbReference type="InterPro" id="IPR000330">
    <property type="entry name" value="SNF2_N"/>
</dbReference>
<dbReference type="InterPro" id="IPR001650">
    <property type="entry name" value="Helicase_C-like"/>
</dbReference>
<dbReference type="InterPro" id="IPR049730">
    <property type="entry name" value="SNF2/RAD54-like_C"/>
</dbReference>
<accession>W6MPH3</accession>